<reference evidence="11 12" key="2">
    <citation type="submission" date="2018-11" db="EMBL/GenBank/DDBJ databases">
        <authorList>
            <consortium name="Pathogen Informatics"/>
        </authorList>
    </citation>
    <scope>NUCLEOTIDE SEQUENCE [LARGE SCALE GENOMIC DNA]</scope>
    <source>
        <strain evidence="11 12">Costa Rica</strain>
    </source>
</reference>
<feature type="transmembrane region" description="Helical" evidence="9">
    <location>
        <begin position="55"/>
        <end position="72"/>
    </location>
</feature>
<evidence type="ECO:0000256" key="6">
    <source>
        <dbReference type="ARBA" id="ARBA00022801"/>
    </source>
</evidence>
<dbReference type="WBParaSite" id="ACOC_0001223201-mRNA-1">
    <property type="protein sequence ID" value="ACOC_0001223201-mRNA-1"/>
    <property type="gene ID" value="ACOC_0001223201"/>
</dbReference>
<dbReference type="GO" id="GO:0004252">
    <property type="term" value="F:serine-type endopeptidase activity"/>
    <property type="evidence" value="ECO:0007669"/>
    <property type="project" value="InterPro"/>
</dbReference>
<accession>A0A0R3Q027</accession>
<dbReference type="EMBL" id="UYYA01004946">
    <property type="protein sequence ID" value="VDM63818.1"/>
    <property type="molecule type" value="Genomic_DNA"/>
</dbReference>
<dbReference type="Pfam" id="PF01694">
    <property type="entry name" value="Rhomboid"/>
    <property type="match status" value="1"/>
</dbReference>
<evidence type="ECO:0000256" key="8">
    <source>
        <dbReference type="ARBA" id="ARBA00023136"/>
    </source>
</evidence>
<dbReference type="Gene3D" id="1.20.1540.10">
    <property type="entry name" value="Rhomboid-like"/>
    <property type="match status" value="1"/>
</dbReference>
<keyword evidence="12" id="KW-1185">Reference proteome</keyword>
<proteinExistence type="inferred from homology"/>
<name>A0A0R3Q027_ANGCS</name>
<evidence type="ECO:0000256" key="4">
    <source>
        <dbReference type="ARBA" id="ARBA00013039"/>
    </source>
</evidence>
<dbReference type="InterPro" id="IPR035952">
    <property type="entry name" value="Rhomboid-like_sf"/>
</dbReference>
<feature type="domain" description="Peptidase S54 rhomboid" evidence="10">
    <location>
        <begin position="19"/>
        <end position="153"/>
    </location>
</feature>
<evidence type="ECO:0000313" key="13">
    <source>
        <dbReference type="WBParaSite" id="ACOC_0001223201-mRNA-1"/>
    </source>
</evidence>
<dbReference type="InterPro" id="IPR050925">
    <property type="entry name" value="Rhomboid_protease_S54"/>
</dbReference>
<feature type="transmembrane region" description="Helical" evidence="9">
    <location>
        <begin position="79"/>
        <end position="96"/>
    </location>
</feature>
<feature type="transmembrane region" description="Helical" evidence="9">
    <location>
        <begin position="116"/>
        <end position="135"/>
    </location>
</feature>
<dbReference type="Proteomes" id="UP000267027">
    <property type="component" value="Unassembled WGS sequence"/>
</dbReference>
<dbReference type="SUPFAM" id="SSF144091">
    <property type="entry name" value="Rhomboid-like"/>
    <property type="match status" value="1"/>
</dbReference>
<evidence type="ECO:0000256" key="5">
    <source>
        <dbReference type="ARBA" id="ARBA00022692"/>
    </source>
</evidence>
<comment type="similarity">
    <text evidence="3">Belongs to the peptidase S54 family.</text>
</comment>
<dbReference type="EC" id="3.4.21.105" evidence="4"/>
<keyword evidence="5 9" id="KW-0812">Transmembrane</keyword>
<evidence type="ECO:0000256" key="9">
    <source>
        <dbReference type="SAM" id="Phobius"/>
    </source>
</evidence>
<organism evidence="13">
    <name type="scientific">Angiostrongylus costaricensis</name>
    <name type="common">Nematode worm</name>
    <dbReference type="NCBI Taxonomy" id="334426"/>
    <lineage>
        <taxon>Eukaryota</taxon>
        <taxon>Metazoa</taxon>
        <taxon>Ecdysozoa</taxon>
        <taxon>Nematoda</taxon>
        <taxon>Chromadorea</taxon>
        <taxon>Rhabditida</taxon>
        <taxon>Rhabditina</taxon>
        <taxon>Rhabditomorpha</taxon>
        <taxon>Strongyloidea</taxon>
        <taxon>Metastrongylidae</taxon>
        <taxon>Angiostrongylus</taxon>
    </lineage>
</organism>
<dbReference type="PANTHER" id="PTHR43731">
    <property type="entry name" value="RHOMBOID PROTEASE"/>
    <property type="match status" value="1"/>
</dbReference>
<reference evidence="13" key="1">
    <citation type="submission" date="2017-02" db="UniProtKB">
        <authorList>
            <consortium name="WormBaseParasite"/>
        </authorList>
    </citation>
    <scope>IDENTIFICATION</scope>
</reference>
<gene>
    <name evidence="11" type="ORF">ACOC_LOCUS12233</name>
</gene>
<comment type="subcellular location">
    <subcellularLocation>
        <location evidence="2">Membrane</location>
        <topology evidence="2">Multi-pass membrane protein</topology>
    </subcellularLocation>
</comment>
<evidence type="ECO:0000256" key="2">
    <source>
        <dbReference type="ARBA" id="ARBA00004141"/>
    </source>
</evidence>
<keyword evidence="7 9" id="KW-1133">Transmembrane helix</keyword>
<evidence type="ECO:0000256" key="7">
    <source>
        <dbReference type="ARBA" id="ARBA00022989"/>
    </source>
</evidence>
<evidence type="ECO:0000256" key="3">
    <source>
        <dbReference type="ARBA" id="ARBA00009045"/>
    </source>
</evidence>
<keyword evidence="8 9" id="KW-0472">Membrane</keyword>
<dbReference type="STRING" id="334426.A0A0R3Q027"/>
<dbReference type="InterPro" id="IPR022764">
    <property type="entry name" value="Peptidase_S54_rhomboid_dom"/>
</dbReference>
<evidence type="ECO:0000259" key="10">
    <source>
        <dbReference type="Pfam" id="PF01694"/>
    </source>
</evidence>
<protein>
    <recommendedName>
        <fullName evidence="4">rhomboid protease</fullName>
        <ecNumber evidence="4">3.4.21.105</ecNumber>
    </recommendedName>
</protein>
<dbReference type="OrthoDB" id="10260614at2759"/>
<evidence type="ECO:0000313" key="11">
    <source>
        <dbReference type="EMBL" id="VDM63818.1"/>
    </source>
</evidence>
<dbReference type="OMA" id="WKPITFA"/>
<dbReference type="GO" id="GO:0006465">
    <property type="term" value="P:signal peptide processing"/>
    <property type="evidence" value="ECO:0007669"/>
    <property type="project" value="TreeGrafter"/>
</dbReference>
<dbReference type="GO" id="GO:0016020">
    <property type="term" value="C:membrane"/>
    <property type="evidence" value="ECO:0007669"/>
    <property type="project" value="UniProtKB-SubCell"/>
</dbReference>
<evidence type="ECO:0000313" key="12">
    <source>
        <dbReference type="Proteomes" id="UP000267027"/>
    </source>
</evidence>
<sequence>MWRYFSSSFASRSLCLPMALSVFSHYSAVHLALNMYVVLSFTSVTVNNFLGPDQFWALFLTAGLVSSLFGIAHKAVLKSSIRAVGASGAILGMLGYTCMRIPDARLKILFIPGFDFSAQSAIVGILLFDIAGLLLRFRMFDHAAHIGGTLFGV</sequence>
<comment type="catalytic activity">
    <reaction evidence="1">
        <text>Cleaves type-1 transmembrane domains using a catalytic dyad composed of serine and histidine that are contributed by different transmembrane domains.</text>
        <dbReference type="EC" id="3.4.21.105"/>
    </reaction>
</comment>
<dbReference type="AlphaFoldDB" id="A0A0R3Q027"/>
<keyword evidence="6" id="KW-0378">Hydrolase</keyword>
<dbReference type="PANTHER" id="PTHR43731:SF14">
    <property type="entry name" value="PRESENILIN-ASSOCIATED RHOMBOID-LIKE PROTEIN, MITOCHONDRIAL"/>
    <property type="match status" value="1"/>
</dbReference>
<evidence type="ECO:0000256" key="1">
    <source>
        <dbReference type="ARBA" id="ARBA00000156"/>
    </source>
</evidence>